<reference evidence="2" key="1">
    <citation type="journal article" date="2018" name="Nat. Plants">
        <title>Whole-genome landscape of Medicago truncatula symbiotic genes.</title>
        <authorList>
            <person name="Pecrix Y."/>
            <person name="Gamas P."/>
            <person name="Carrere S."/>
        </authorList>
    </citation>
    <scope>NUCLEOTIDE SEQUENCE</scope>
    <source>
        <tissue evidence="2">Leaves</tissue>
    </source>
</reference>
<evidence type="ECO:0000256" key="1">
    <source>
        <dbReference type="SAM" id="MobiDB-lite"/>
    </source>
</evidence>
<evidence type="ECO:0000313" key="2">
    <source>
        <dbReference type="EMBL" id="RHN39815.1"/>
    </source>
</evidence>
<feature type="compositionally biased region" description="Basic residues" evidence="1">
    <location>
        <begin position="97"/>
        <end position="106"/>
    </location>
</feature>
<protein>
    <submittedName>
        <fullName evidence="2">Uncharacterized protein</fullName>
    </submittedName>
</protein>
<feature type="compositionally biased region" description="Low complexity" evidence="1">
    <location>
        <begin position="1"/>
        <end position="11"/>
    </location>
</feature>
<gene>
    <name evidence="2" type="ORF">MtrunA17_Chr8g0348001</name>
</gene>
<feature type="compositionally biased region" description="Low complexity" evidence="1">
    <location>
        <begin position="107"/>
        <end position="117"/>
    </location>
</feature>
<dbReference type="Gramene" id="rna45883">
    <property type="protein sequence ID" value="RHN39815.1"/>
    <property type="gene ID" value="gene45883"/>
</dbReference>
<organism evidence="2">
    <name type="scientific">Medicago truncatula</name>
    <name type="common">Barrel medic</name>
    <name type="synonym">Medicago tribuloides</name>
    <dbReference type="NCBI Taxonomy" id="3880"/>
    <lineage>
        <taxon>Eukaryota</taxon>
        <taxon>Viridiplantae</taxon>
        <taxon>Streptophyta</taxon>
        <taxon>Embryophyta</taxon>
        <taxon>Tracheophyta</taxon>
        <taxon>Spermatophyta</taxon>
        <taxon>Magnoliopsida</taxon>
        <taxon>eudicotyledons</taxon>
        <taxon>Gunneridae</taxon>
        <taxon>Pentapetalae</taxon>
        <taxon>rosids</taxon>
        <taxon>fabids</taxon>
        <taxon>Fabales</taxon>
        <taxon>Fabaceae</taxon>
        <taxon>Papilionoideae</taxon>
        <taxon>50 kb inversion clade</taxon>
        <taxon>NPAAA clade</taxon>
        <taxon>Hologalegina</taxon>
        <taxon>IRL clade</taxon>
        <taxon>Trifolieae</taxon>
        <taxon>Medicago</taxon>
    </lineage>
</organism>
<comment type="caution">
    <text evidence="2">The sequence shown here is derived from an EMBL/GenBank/DDBJ whole genome shotgun (WGS) entry which is preliminary data.</text>
</comment>
<feature type="region of interest" description="Disordered" evidence="1">
    <location>
        <begin position="1"/>
        <end position="52"/>
    </location>
</feature>
<feature type="region of interest" description="Disordered" evidence="1">
    <location>
        <begin position="97"/>
        <end position="117"/>
    </location>
</feature>
<accession>A0A396GMB2</accession>
<dbReference type="EMBL" id="PSQE01000008">
    <property type="protein sequence ID" value="RHN39815.1"/>
    <property type="molecule type" value="Genomic_DNA"/>
</dbReference>
<dbReference type="Proteomes" id="UP000265566">
    <property type="component" value="Chromosome 8"/>
</dbReference>
<name>A0A396GMB2_MEDTR</name>
<dbReference type="AlphaFoldDB" id="A0A396GMB2"/>
<sequence>MRANRSNNNNSGGRGSRGDSGSNNRGGRNRGRGGRSHTISNTGRGINPHNSHEHIHLGHILHGSLFHVHTLQLEIGSNQPLSTVNQAFLGIDHMKHMSHQHNHHTHQQNAHSVYNSS</sequence>
<proteinExistence type="predicted"/>